<organism evidence="2 3">
    <name type="scientific">Bondarzewia mesenterica</name>
    <dbReference type="NCBI Taxonomy" id="1095465"/>
    <lineage>
        <taxon>Eukaryota</taxon>
        <taxon>Fungi</taxon>
        <taxon>Dikarya</taxon>
        <taxon>Basidiomycota</taxon>
        <taxon>Agaricomycotina</taxon>
        <taxon>Agaricomycetes</taxon>
        <taxon>Russulales</taxon>
        <taxon>Bondarzewiaceae</taxon>
        <taxon>Bondarzewia</taxon>
    </lineage>
</organism>
<dbReference type="AlphaFoldDB" id="A0A4S4LQC3"/>
<comment type="caution">
    <text evidence="2">The sequence shown here is derived from an EMBL/GenBank/DDBJ whole genome shotgun (WGS) entry which is preliminary data.</text>
</comment>
<gene>
    <name evidence="2" type="ORF">EW146_g5806</name>
</gene>
<evidence type="ECO:0000256" key="1">
    <source>
        <dbReference type="SAM" id="MobiDB-lite"/>
    </source>
</evidence>
<feature type="compositionally biased region" description="Polar residues" evidence="1">
    <location>
        <begin position="422"/>
        <end position="434"/>
    </location>
</feature>
<dbReference type="OrthoDB" id="3358956at2759"/>
<dbReference type="EMBL" id="SGPL01000270">
    <property type="protein sequence ID" value="THH14536.1"/>
    <property type="molecule type" value="Genomic_DNA"/>
</dbReference>
<keyword evidence="3" id="KW-1185">Reference proteome</keyword>
<feature type="region of interest" description="Disordered" evidence="1">
    <location>
        <begin position="287"/>
        <end position="372"/>
    </location>
</feature>
<evidence type="ECO:0000313" key="2">
    <source>
        <dbReference type="EMBL" id="THH14536.1"/>
    </source>
</evidence>
<name>A0A4S4LQC3_9AGAM</name>
<evidence type="ECO:0000313" key="3">
    <source>
        <dbReference type="Proteomes" id="UP000310158"/>
    </source>
</evidence>
<reference evidence="2 3" key="1">
    <citation type="submission" date="2019-02" db="EMBL/GenBank/DDBJ databases">
        <title>Genome sequencing of the rare red list fungi Bondarzewia mesenterica.</title>
        <authorList>
            <person name="Buettner E."/>
            <person name="Kellner H."/>
        </authorList>
    </citation>
    <scope>NUCLEOTIDE SEQUENCE [LARGE SCALE GENOMIC DNA]</scope>
    <source>
        <strain evidence="2 3">DSM 108281</strain>
    </source>
</reference>
<feature type="region of interest" description="Disordered" evidence="1">
    <location>
        <begin position="402"/>
        <end position="446"/>
    </location>
</feature>
<protein>
    <submittedName>
        <fullName evidence="2">Uncharacterized protein</fullName>
    </submittedName>
</protein>
<feature type="compositionally biased region" description="Low complexity" evidence="1">
    <location>
        <begin position="292"/>
        <end position="302"/>
    </location>
</feature>
<accession>A0A4S4LQC3</accession>
<sequence length="522" mass="59045">MSIFRCFLTDPMHRTVRRSHPRVARVFFYFDLTYIFHKLNVWDLKLRREYQTHPSQSPNGRYVMTSPVLDTMLSPHEEQINRLCSRGDVQTKAFSLYNTLRTTTALGSGYDLGPAAQGLPSICSFIASQDVGSDDVSETVARTAACLNQRVWRNALKTARAALEAYAQRTKYTQSAVMSNYRELVDKYKIGRPARVASWMIEVEETLVGSPAYRRSCSKLNVVSLDVKITVFFWLSRVLNLKQVKPQPEPFLDEYGVDIKTFTLLSKLADKACSALRARIEGTIAELRARGTTTSPSKPSTPGIKRHPSTQNSPTKSALRDTQSATPSQGTKRKVAFSDPSISGNSDDEDDEVYVPESPSKRQKLSSPYKTPKTLTAQEIYKYPMPPPPPELVMSSSKPALEDVEMGGPESGPEFLQHVAGPSTSRSISQSNADGPTYMYRTRASNRTEEIDFPSFDDEEQVQDDDNLPFHRRFRPVLLSYAQWEKRAPRLEEESAIAQKKMQDMVRKWGHPFEWMRSEVGR</sequence>
<proteinExistence type="predicted"/>
<dbReference type="Proteomes" id="UP000310158">
    <property type="component" value="Unassembled WGS sequence"/>
</dbReference>
<feature type="compositionally biased region" description="Polar residues" evidence="1">
    <location>
        <begin position="309"/>
        <end position="330"/>
    </location>
</feature>